<protein>
    <recommendedName>
        <fullName evidence="3">Ig-like domain-containing protein</fullName>
    </recommendedName>
</protein>
<gene>
    <name evidence="4" type="ORF">HMPREF1476_01587</name>
</gene>
<feature type="domain" description="Ig-like" evidence="3">
    <location>
        <begin position="63"/>
        <end position="120"/>
    </location>
</feature>
<evidence type="ECO:0000256" key="1">
    <source>
        <dbReference type="ARBA" id="ARBA00022630"/>
    </source>
</evidence>
<evidence type="ECO:0000259" key="3">
    <source>
        <dbReference type="PROSITE" id="PS50835"/>
    </source>
</evidence>
<dbReference type="GO" id="GO:0010181">
    <property type="term" value="F:FMN binding"/>
    <property type="evidence" value="ECO:0007669"/>
    <property type="project" value="InterPro"/>
</dbReference>
<proteinExistence type="predicted"/>
<reference evidence="4 5" key="1">
    <citation type="submission" date="2013-04" db="EMBL/GenBank/DDBJ databases">
        <title>The Genome Sequence of Sutterella wadsworthensis HGA0223.</title>
        <authorList>
            <consortium name="The Broad Institute Genomics Platform"/>
            <person name="Earl A."/>
            <person name="Ward D."/>
            <person name="Feldgarden M."/>
            <person name="Gevers D."/>
            <person name="Schmidt T.M."/>
            <person name="Dover J."/>
            <person name="Dai D."/>
            <person name="Walker B."/>
            <person name="Young S."/>
            <person name="Zeng Q."/>
            <person name="Gargeya S."/>
            <person name="Fitzgerald M."/>
            <person name="Haas B."/>
            <person name="Abouelleil A."/>
            <person name="Allen A.W."/>
            <person name="Alvarado L."/>
            <person name="Arachchi H.M."/>
            <person name="Berlin A.M."/>
            <person name="Chapman S.B."/>
            <person name="Gainer-Dewar J."/>
            <person name="Goldberg J."/>
            <person name="Griggs A."/>
            <person name="Gujja S."/>
            <person name="Hansen M."/>
            <person name="Howarth C."/>
            <person name="Imamovic A."/>
            <person name="Ireland A."/>
            <person name="Larimer J."/>
            <person name="McCowan C."/>
            <person name="Murphy C."/>
            <person name="Pearson M."/>
            <person name="Poon T.W."/>
            <person name="Priest M."/>
            <person name="Roberts A."/>
            <person name="Saif S."/>
            <person name="Shea T."/>
            <person name="Sisk P."/>
            <person name="Sykes S."/>
            <person name="Wortman J."/>
            <person name="Nusbaum C."/>
            <person name="Birren B."/>
        </authorList>
    </citation>
    <scope>NUCLEOTIDE SEQUENCE [LARGE SCALE GENOMIC DNA]</scope>
    <source>
        <strain evidence="4 5">HGA0223</strain>
    </source>
</reference>
<dbReference type="InterPro" id="IPR008254">
    <property type="entry name" value="Flavodoxin/NO_synth"/>
</dbReference>
<comment type="caution">
    <text evidence="4">The sequence shown here is derived from an EMBL/GenBank/DDBJ whole genome shotgun (WGS) entry which is preliminary data.</text>
</comment>
<keyword evidence="1" id="KW-0285">Flavoprotein</keyword>
<dbReference type="EMBL" id="ATCF01000022">
    <property type="protein sequence ID" value="EPD98548.1"/>
    <property type="molecule type" value="Genomic_DNA"/>
</dbReference>
<dbReference type="STRING" id="1203554.HMPREF1476_01587"/>
<dbReference type="RefSeq" id="WP_005429659.1">
    <property type="nucleotide sequence ID" value="NZ_KE150480.1"/>
</dbReference>
<dbReference type="PATRIC" id="fig|1203554.3.peg.1666"/>
<sequence>MTAAAAKPLVVISSRTGNTMILGHAICDAMPGAVLVKPEALPEDLSGFNPILLGFWCDRGMAPEDIQAAAKKLEGKTIGCFATMGGNAETPEALDWMKRTSESLAAAGKNNTLAGTYLCRGRIDPALFERMTAMMGGKVTPEREARRLASETHPDRMDLERGVERFRTIFGVNW</sequence>
<evidence type="ECO:0000313" key="4">
    <source>
        <dbReference type="EMBL" id="EPD98548.1"/>
    </source>
</evidence>
<organism evidence="4 5">
    <name type="scientific">Sutterella wadsworthensis HGA0223</name>
    <dbReference type="NCBI Taxonomy" id="1203554"/>
    <lineage>
        <taxon>Bacteria</taxon>
        <taxon>Pseudomonadati</taxon>
        <taxon>Pseudomonadota</taxon>
        <taxon>Betaproteobacteria</taxon>
        <taxon>Burkholderiales</taxon>
        <taxon>Sutterellaceae</taxon>
        <taxon>Sutterella</taxon>
    </lineage>
</organism>
<keyword evidence="5" id="KW-1185">Reference proteome</keyword>
<dbReference type="PROSITE" id="PS50835">
    <property type="entry name" value="IG_LIKE"/>
    <property type="match status" value="1"/>
</dbReference>
<keyword evidence="2" id="KW-0288">FMN</keyword>
<dbReference type="SUPFAM" id="SSF52218">
    <property type="entry name" value="Flavoproteins"/>
    <property type="match status" value="1"/>
</dbReference>
<accession>S3BB58</accession>
<name>S3BB58_9BURK</name>
<dbReference type="Proteomes" id="UP000014400">
    <property type="component" value="Unassembled WGS sequence"/>
</dbReference>
<dbReference type="Pfam" id="PF12641">
    <property type="entry name" value="Flavodoxin_3"/>
    <property type="match status" value="1"/>
</dbReference>
<dbReference type="AlphaFoldDB" id="S3BB58"/>
<dbReference type="InterPro" id="IPR007110">
    <property type="entry name" value="Ig-like_dom"/>
</dbReference>
<dbReference type="HOGENOM" id="CLU_098259_1_0_4"/>
<dbReference type="Gene3D" id="3.40.50.360">
    <property type="match status" value="1"/>
</dbReference>
<dbReference type="InterPro" id="IPR029039">
    <property type="entry name" value="Flavoprotein-like_sf"/>
</dbReference>
<evidence type="ECO:0000313" key="5">
    <source>
        <dbReference type="Proteomes" id="UP000014400"/>
    </source>
</evidence>
<dbReference type="eggNOG" id="COG0716">
    <property type="taxonomic scope" value="Bacteria"/>
</dbReference>
<evidence type="ECO:0000256" key="2">
    <source>
        <dbReference type="ARBA" id="ARBA00022643"/>
    </source>
</evidence>